<accession>A0A846YMM6</accession>
<dbReference type="RefSeq" id="WP_062979919.1">
    <property type="nucleotide sequence ID" value="NZ_JAAXOT010000022.1"/>
</dbReference>
<dbReference type="EMBL" id="JAAXOT010000022">
    <property type="protein sequence ID" value="NKY60357.1"/>
    <property type="molecule type" value="Genomic_DNA"/>
</dbReference>
<dbReference type="Proteomes" id="UP000570678">
    <property type="component" value="Unassembled WGS sequence"/>
</dbReference>
<comment type="caution">
    <text evidence="1">The sequence shown here is derived from an EMBL/GenBank/DDBJ whole genome shotgun (WGS) entry which is preliminary data.</text>
</comment>
<name>A0A846YMM6_9NOCA</name>
<keyword evidence="2" id="KW-1185">Reference proteome</keyword>
<evidence type="ECO:0000313" key="2">
    <source>
        <dbReference type="Proteomes" id="UP000570678"/>
    </source>
</evidence>
<organism evidence="1 2">
    <name type="scientific">Nocardia flavorosea</name>
    <dbReference type="NCBI Taxonomy" id="53429"/>
    <lineage>
        <taxon>Bacteria</taxon>
        <taxon>Bacillati</taxon>
        <taxon>Actinomycetota</taxon>
        <taxon>Actinomycetes</taxon>
        <taxon>Mycobacteriales</taxon>
        <taxon>Nocardiaceae</taxon>
        <taxon>Nocardia</taxon>
    </lineage>
</organism>
<sequence>MEYDGADFDLDRTFMRESAELERFVHELAEQGADRWAARSKWRTGYNATSVQALSGPGDDGRIEGVVYAHGHYARFREHGTRYNKAEHVMRDFIRDIEG</sequence>
<reference evidence="1 2" key="1">
    <citation type="submission" date="2020-04" db="EMBL/GenBank/DDBJ databases">
        <title>MicrobeNet Type strains.</title>
        <authorList>
            <person name="Nicholson A.C."/>
        </authorList>
    </citation>
    <scope>NUCLEOTIDE SEQUENCE [LARGE SCALE GENOMIC DNA]</scope>
    <source>
        <strain evidence="1 2">JCM 3332</strain>
    </source>
</reference>
<gene>
    <name evidence="1" type="ORF">HGA15_30325</name>
</gene>
<evidence type="ECO:0008006" key="3">
    <source>
        <dbReference type="Google" id="ProtNLM"/>
    </source>
</evidence>
<dbReference type="AlphaFoldDB" id="A0A846YMM6"/>
<evidence type="ECO:0000313" key="1">
    <source>
        <dbReference type="EMBL" id="NKY60357.1"/>
    </source>
</evidence>
<proteinExistence type="predicted"/>
<protein>
    <recommendedName>
        <fullName evidence="3">HK97 gp10 family phage protein</fullName>
    </recommendedName>
</protein>